<evidence type="ECO:0000256" key="8">
    <source>
        <dbReference type="PROSITE-ProRule" id="PRU00169"/>
    </source>
</evidence>
<name>A0A0D2GJI7_9BACT</name>
<comment type="caution">
    <text evidence="12">The sequence shown here is derived from an EMBL/GenBank/DDBJ whole genome shotgun (WGS) entry which is preliminary data.</text>
</comment>
<dbReference type="InterPro" id="IPR016032">
    <property type="entry name" value="Sig_transdc_resp-reg_C-effctor"/>
</dbReference>
<proteinExistence type="predicted"/>
<dbReference type="InterPro" id="IPR039420">
    <property type="entry name" value="WalR-like"/>
</dbReference>
<dbReference type="Pfam" id="PF00072">
    <property type="entry name" value="Response_reg"/>
    <property type="match status" value="1"/>
</dbReference>
<evidence type="ECO:0000256" key="7">
    <source>
        <dbReference type="ARBA" id="ARBA00024735"/>
    </source>
</evidence>
<dbReference type="FunFam" id="3.40.50.2300:FF:000001">
    <property type="entry name" value="DNA-binding response regulator PhoB"/>
    <property type="match status" value="1"/>
</dbReference>
<feature type="DNA-binding region" description="OmpR/PhoB-type" evidence="9">
    <location>
        <begin position="131"/>
        <end position="227"/>
    </location>
</feature>
<dbReference type="PANTHER" id="PTHR48111">
    <property type="entry name" value="REGULATOR OF RPOS"/>
    <property type="match status" value="1"/>
</dbReference>
<feature type="domain" description="Response regulatory" evidence="10">
    <location>
        <begin position="5"/>
        <end position="121"/>
    </location>
</feature>
<keyword evidence="4" id="KW-0805">Transcription regulation</keyword>
<dbReference type="CDD" id="cd00383">
    <property type="entry name" value="trans_reg_C"/>
    <property type="match status" value="1"/>
</dbReference>
<evidence type="ECO:0000256" key="2">
    <source>
        <dbReference type="ARBA" id="ARBA00022553"/>
    </source>
</evidence>
<keyword evidence="2 8" id="KW-0597">Phosphoprotein</keyword>
<dbReference type="GO" id="GO:0006355">
    <property type="term" value="P:regulation of DNA-templated transcription"/>
    <property type="evidence" value="ECO:0007669"/>
    <property type="project" value="InterPro"/>
</dbReference>
<dbReference type="SMART" id="SM00448">
    <property type="entry name" value="REC"/>
    <property type="match status" value="1"/>
</dbReference>
<keyword evidence="6" id="KW-0804">Transcription</keyword>
<evidence type="ECO:0000313" key="12">
    <source>
        <dbReference type="EMBL" id="KIX14947.1"/>
    </source>
</evidence>
<reference evidence="12 13" key="1">
    <citation type="submission" date="2013-11" db="EMBL/GenBank/DDBJ databases">
        <title>Metagenomic analysis of a methanogenic consortium involved in long chain n-alkane degradation.</title>
        <authorList>
            <person name="Davidova I.A."/>
            <person name="Callaghan A.V."/>
            <person name="Wawrik B."/>
            <person name="Pruitt S."/>
            <person name="Marks C."/>
            <person name="Duncan K.E."/>
            <person name="Suflita J.M."/>
        </authorList>
    </citation>
    <scope>NUCLEOTIDE SEQUENCE [LARGE SCALE GENOMIC DNA]</scope>
    <source>
        <strain evidence="12 13">SPR</strain>
    </source>
</reference>
<dbReference type="InterPro" id="IPR036388">
    <property type="entry name" value="WH-like_DNA-bd_sf"/>
</dbReference>
<dbReference type="SUPFAM" id="SSF46894">
    <property type="entry name" value="C-terminal effector domain of the bipartite response regulators"/>
    <property type="match status" value="1"/>
</dbReference>
<dbReference type="Proteomes" id="UP000032233">
    <property type="component" value="Unassembled WGS sequence"/>
</dbReference>
<dbReference type="Gene3D" id="6.10.250.690">
    <property type="match status" value="1"/>
</dbReference>
<dbReference type="Gene3D" id="1.10.10.10">
    <property type="entry name" value="Winged helix-like DNA-binding domain superfamily/Winged helix DNA-binding domain"/>
    <property type="match status" value="1"/>
</dbReference>
<evidence type="ECO:0000256" key="3">
    <source>
        <dbReference type="ARBA" id="ARBA00023012"/>
    </source>
</evidence>
<dbReference type="AlphaFoldDB" id="A0A0D2GJI7"/>
<dbReference type="SMART" id="SM00862">
    <property type="entry name" value="Trans_reg_C"/>
    <property type="match status" value="1"/>
</dbReference>
<comment type="function">
    <text evidence="7">This protein is a positive regulator for the phosphate regulon. Transcription of this operon is positively regulated by PhoB and PhoR when phosphate is limited.</text>
</comment>
<feature type="domain" description="OmpR/PhoB-type" evidence="11">
    <location>
        <begin position="131"/>
        <end position="227"/>
    </location>
</feature>
<dbReference type="SUPFAM" id="SSF52172">
    <property type="entry name" value="CheY-like"/>
    <property type="match status" value="1"/>
</dbReference>
<dbReference type="STRING" id="1429043.X474_06090"/>
<keyword evidence="13" id="KW-1185">Reference proteome</keyword>
<dbReference type="PROSITE" id="PS50110">
    <property type="entry name" value="RESPONSE_REGULATORY"/>
    <property type="match status" value="1"/>
</dbReference>
<dbReference type="GO" id="GO:0000156">
    <property type="term" value="F:phosphorelay response regulator activity"/>
    <property type="evidence" value="ECO:0007669"/>
    <property type="project" value="TreeGrafter"/>
</dbReference>
<protein>
    <recommendedName>
        <fullName evidence="1">Phosphate regulon transcriptional regulatory protein PhoB</fullName>
    </recommendedName>
</protein>
<evidence type="ECO:0000259" key="11">
    <source>
        <dbReference type="PROSITE" id="PS51755"/>
    </source>
</evidence>
<dbReference type="Gene3D" id="3.40.50.2300">
    <property type="match status" value="1"/>
</dbReference>
<dbReference type="PANTHER" id="PTHR48111:SF4">
    <property type="entry name" value="DNA-BINDING DUAL TRANSCRIPTIONAL REGULATOR OMPR"/>
    <property type="match status" value="1"/>
</dbReference>
<evidence type="ECO:0000256" key="6">
    <source>
        <dbReference type="ARBA" id="ARBA00023163"/>
    </source>
</evidence>
<feature type="modified residue" description="4-aspartylphosphate" evidence="8">
    <location>
        <position position="54"/>
    </location>
</feature>
<keyword evidence="3" id="KW-0902">Two-component regulatory system</keyword>
<organism evidence="12 13">
    <name type="scientific">Dethiosulfatarculus sandiegensis</name>
    <dbReference type="NCBI Taxonomy" id="1429043"/>
    <lineage>
        <taxon>Bacteria</taxon>
        <taxon>Pseudomonadati</taxon>
        <taxon>Thermodesulfobacteriota</taxon>
        <taxon>Desulfarculia</taxon>
        <taxon>Desulfarculales</taxon>
        <taxon>Desulfarculaceae</taxon>
        <taxon>Dethiosulfatarculus</taxon>
    </lineage>
</organism>
<dbReference type="EMBL" id="AZAC01000007">
    <property type="protein sequence ID" value="KIX14947.1"/>
    <property type="molecule type" value="Genomic_DNA"/>
</dbReference>
<dbReference type="GO" id="GO:0032993">
    <property type="term" value="C:protein-DNA complex"/>
    <property type="evidence" value="ECO:0007669"/>
    <property type="project" value="TreeGrafter"/>
</dbReference>
<dbReference type="InterPro" id="IPR001789">
    <property type="entry name" value="Sig_transdc_resp-reg_receiver"/>
</dbReference>
<evidence type="ECO:0000256" key="9">
    <source>
        <dbReference type="PROSITE-ProRule" id="PRU01091"/>
    </source>
</evidence>
<evidence type="ECO:0000313" key="13">
    <source>
        <dbReference type="Proteomes" id="UP000032233"/>
    </source>
</evidence>
<dbReference type="GO" id="GO:0000976">
    <property type="term" value="F:transcription cis-regulatory region binding"/>
    <property type="evidence" value="ECO:0007669"/>
    <property type="project" value="TreeGrafter"/>
</dbReference>
<evidence type="ECO:0000256" key="4">
    <source>
        <dbReference type="ARBA" id="ARBA00023015"/>
    </source>
</evidence>
<accession>A0A0D2GJI7</accession>
<dbReference type="InterPro" id="IPR001867">
    <property type="entry name" value="OmpR/PhoB-type_DNA-bd"/>
</dbReference>
<gene>
    <name evidence="12" type="ORF">X474_06090</name>
</gene>
<dbReference type="GO" id="GO:0005829">
    <property type="term" value="C:cytosol"/>
    <property type="evidence" value="ECO:0007669"/>
    <property type="project" value="TreeGrafter"/>
</dbReference>
<evidence type="ECO:0000259" key="10">
    <source>
        <dbReference type="PROSITE" id="PS50110"/>
    </source>
</evidence>
<dbReference type="RefSeq" id="WP_044347348.1">
    <property type="nucleotide sequence ID" value="NZ_AZAC01000007.1"/>
</dbReference>
<evidence type="ECO:0000256" key="5">
    <source>
        <dbReference type="ARBA" id="ARBA00023125"/>
    </source>
</evidence>
<dbReference type="OrthoDB" id="368799at2"/>
<keyword evidence="5 9" id="KW-0238">DNA-binding</keyword>
<dbReference type="InterPro" id="IPR011006">
    <property type="entry name" value="CheY-like_superfamily"/>
</dbReference>
<dbReference type="InParanoid" id="A0A0D2GJI7"/>
<dbReference type="FunCoup" id="A0A0D2GJI7">
    <property type="interactions" value="364"/>
</dbReference>
<sequence>MTKPTILVVEDEQDILDLLDFNLSQAGYEVKTAMDGLEALHLANKEKPDLVILDLMLPGLDGKEVCRKLRQNKDTHQVPILMLTALASETDRIIGFEIGADDYLAKPFSPREVVLRVQAILRRITEQDDSTGPLKYGDLVIDPQRPSVEVEGKEISLTATEFKLLHHLATHSGKVQTREILLQMVWGYSYQGYARTVDTHIRRLRTKLGPMQESVETVRGIGYRFREPQ</sequence>
<dbReference type="Pfam" id="PF00486">
    <property type="entry name" value="Trans_reg_C"/>
    <property type="match status" value="1"/>
</dbReference>
<dbReference type="PROSITE" id="PS51755">
    <property type="entry name" value="OMPR_PHOB"/>
    <property type="match status" value="1"/>
</dbReference>
<dbReference type="FunFam" id="1.10.10.10:FF:000018">
    <property type="entry name" value="DNA-binding response regulator ResD"/>
    <property type="match status" value="1"/>
</dbReference>
<evidence type="ECO:0000256" key="1">
    <source>
        <dbReference type="ARBA" id="ARBA00013332"/>
    </source>
</evidence>